<feature type="transmembrane region" description="Helical" evidence="10">
    <location>
        <begin position="83"/>
        <end position="108"/>
    </location>
</feature>
<dbReference type="FunFam" id="1.10.4160.10:FF:000002">
    <property type="entry name" value="Purine-cytosine permease fcyB"/>
    <property type="match status" value="1"/>
</dbReference>
<keyword evidence="7 8" id="KW-0472">Membrane</keyword>
<feature type="transmembrane region" description="Helical" evidence="10">
    <location>
        <begin position="147"/>
        <end position="171"/>
    </location>
</feature>
<feature type="transmembrane region" description="Helical" evidence="10">
    <location>
        <begin position="114"/>
        <end position="135"/>
    </location>
</feature>
<dbReference type="Proteomes" id="UP000193467">
    <property type="component" value="Unassembled WGS sequence"/>
</dbReference>
<dbReference type="InParanoid" id="A0A1Y2CPQ8"/>
<feature type="transmembrane region" description="Helical" evidence="10">
    <location>
        <begin position="411"/>
        <end position="433"/>
    </location>
</feature>
<dbReference type="GO" id="GO:0005886">
    <property type="term" value="C:plasma membrane"/>
    <property type="evidence" value="ECO:0007669"/>
    <property type="project" value="TreeGrafter"/>
</dbReference>
<evidence type="ECO:0000256" key="6">
    <source>
        <dbReference type="ARBA" id="ARBA00022989"/>
    </source>
</evidence>
<evidence type="ECO:0000313" key="12">
    <source>
        <dbReference type="Proteomes" id="UP000193467"/>
    </source>
</evidence>
<evidence type="ECO:0000256" key="9">
    <source>
        <dbReference type="SAM" id="MobiDB-lite"/>
    </source>
</evidence>
<feature type="transmembrane region" description="Helical" evidence="10">
    <location>
        <begin position="222"/>
        <end position="241"/>
    </location>
</feature>
<evidence type="ECO:0000256" key="8">
    <source>
        <dbReference type="PIRNR" id="PIRNR002744"/>
    </source>
</evidence>
<feature type="region of interest" description="Disordered" evidence="9">
    <location>
        <begin position="1"/>
        <end position="23"/>
    </location>
</feature>
<evidence type="ECO:0000256" key="3">
    <source>
        <dbReference type="ARBA" id="ARBA00022448"/>
    </source>
</evidence>
<comment type="subcellular location">
    <subcellularLocation>
        <location evidence="1">Membrane</location>
        <topology evidence="1">Multi-pass membrane protein</topology>
    </subcellularLocation>
</comment>
<comment type="caution">
    <text evidence="11">The sequence shown here is derived from an EMBL/GenBank/DDBJ whole genome shotgun (WGS) entry which is preliminary data.</text>
</comment>
<keyword evidence="6 10" id="KW-1133">Transmembrane helix</keyword>
<dbReference type="GO" id="GO:0000329">
    <property type="term" value="C:fungal-type vacuole membrane"/>
    <property type="evidence" value="ECO:0007669"/>
    <property type="project" value="TreeGrafter"/>
</dbReference>
<dbReference type="InterPro" id="IPR001248">
    <property type="entry name" value="Pur-cyt_permease"/>
</dbReference>
<feature type="transmembrane region" description="Helical" evidence="10">
    <location>
        <begin position="288"/>
        <end position="311"/>
    </location>
</feature>
<dbReference type="PIRSF" id="PIRSF002744">
    <property type="entry name" value="Pur-cyt_permease"/>
    <property type="match status" value="1"/>
</dbReference>
<feature type="transmembrane region" description="Helical" evidence="10">
    <location>
        <begin position="454"/>
        <end position="481"/>
    </location>
</feature>
<keyword evidence="3 8" id="KW-0813">Transport</keyword>
<dbReference type="GO" id="GO:0015851">
    <property type="term" value="P:nucleobase transport"/>
    <property type="evidence" value="ECO:0007669"/>
    <property type="project" value="UniProtKB-ARBA"/>
</dbReference>
<dbReference type="STRING" id="106004.A0A1Y2CPQ8"/>
<dbReference type="PANTHER" id="PTHR31806:SF1">
    <property type="entry name" value="PURINE-CYTOSINE PERMEASE FCY2-RELATED"/>
    <property type="match status" value="1"/>
</dbReference>
<evidence type="ECO:0000256" key="2">
    <source>
        <dbReference type="ARBA" id="ARBA00008974"/>
    </source>
</evidence>
<keyword evidence="4" id="KW-0597">Phosphoprotein</keyword>
<feature type="transmembrane region" description="Helical" evidence="10">
    <location>
        <begin position="384"/>
        <end position="405"/>
    </location>
</feature>
<proteinExistence type="inferred from homology"/>
<feature type="transmembrane region" description="Helical" evidence="10">
    <location>
        <begin position="247"/>
        <end position="268"/>
    </location>
</feature>
<dbReference type="OrthoDB" id="2116389at2759"/>
<feature type="transmembrane region" description="Helical" evidence="10">
    <location>
        <begin position="331"/>
        <end position="357"/>
    </location>
</feature>
<sequence>MSSSEGSINKIDEEKGPIPARQDRKGRAEVLLAADDGVKRDGGILGKMWGGVVYLDKFGVEVGGVERIPEDDRQHMTIMDSGFLWCSANLTISTFSLGTLGNSIWGMGLTDACLVIVFFNLLCTIPVAMFSTWGAQSGLRQMMIGRYSFGIIGIYLPILLNCIACIGWSTINTIVGAQALAAVSTSHELPIAAGIVIIAIITLFVALFGYKYVHMFERYASIPVFIIFLIMLGQAAPYMSASMSAPGVFTAANCLSFGGTIAGFALGWTSLAADYTVNFPANSSKFKVFTYTYVGLNLPLIFVECLGAAMMTTFTAKSTWEAAYESHELGGLLGAPLIGPMGGFGRFLLVLLALSIVANNIPNMYSFALTFQAFGKYAQSIPRIFLVIVGTAIYIVLAIVGASSFESILDNMLVILSYWLAIYSTILIEEHYIFRKGSFKLGYDLEAYNTLSSLPYGFAAMVALGFGVMGAVFGMAQVWYVGILGRLIGDPSYGGDIGFELAAAFTAVTYPALRYAELKLVGR</sequence>
<dbReference type="Gene3D" id="1.10.4160.10">
    <property type="entry name" value="Hydantoin permease"/>
    <property type="match status" value="1"/>
</dbReference>
<feature type="transmembrane region" description="Helical" evidence="10">
    <location>
        <begin position="191"/>
        <end position="210"/>
    </location>
</feature>
<evidence type="ECO:0000256" key="5">
    <source>
        <dbReference type="ARBA" id="ARBA00022692"/>
    </source>
</evidence>
<feature type="compositionally biased region" description="Basic and acidic residues" evidence="9">
    <location>
        <begin position="10"/>
        <end position="23"/>
    </location>
</feature>
<keyword evidence="12" id="KW-1185">Reference proteome</keyword>
<name>A0A1Y2CPQ8_9BASI</name>
<organism evidence="11 12">
    <name type="scientific">Leucosporidium creatinivorum</name>
    <dbReference type="NCBI Taxonomy" id="106004"/>
    <lineage>
        <taxon>Eukaryota</taxon>
        <taxon>Fungi</taxon>
        <taxon>Dikarya</taxon>
        <taxon>Basidiomycota</taxon>
        <taxon>Pucciniomycotina</taxon>
        <taxon>Microbotryomycetes</taxon>
        <taxon>Leucosporidiales</taxon>
        <taxon>Leucosporidium</taxon>
    </lineage>
</organism>
<keyword evidence="5 10" id="KW-0812">Transmembrane</keyword>
<reference evidence="11 12" key="1">
    <citation type="submission" date="2016-07" db="EMBL/GenBank/DDBJ databases">
        <title>Pervasive Adenine N6-methylation of Active Genes in Fungi.</title>
        <authorList>
            <consortium name="DOE Joint Genome Institute"/>
            <person name="Mondo S.J."/>
            <person name="Dannebaum R.O."/>
            <person name="Kuo R.C."/>
            <person name="Labutti K."/>
            <person name="Haridas S."/>
            <person name="Kuo A."/>
            <person name="Salamov A."/>
            <person name="Ahrendt S.R."/>
            <person name="Lipzen A."/>
            <person name="Sullivan W."/>
            <person name="Andreopoulos W.B."/>
            <person name="Clum A."/>
            <person name="Lindquist E."/>
            <person name="Daum C."/>
            <person name="Ramamoorthy G.K."/>
            <person name="Gryganskyi A."/>
            <person name="Culley D."/>
            <person name="Magnuson J.K."/>
            <person name="James T.Y."/>
            <person name="O'Malley M.A."/>
            <person name="Stajich J.E."/>
            <person name="Spatafora J.W."/>
            <person name="Visel A."/>
            <person name="Grigoriev I.V."/>
        </authorList>
    </citation>
    <scope>NUCLEOTIDE SEQUENCE [LARGE SCALE GENOMIC DNA]</scope>
    <source>
        <strain evidence="11 12">62-1032</strain>
    </source>
</reference>
<protein>
    <submittedName>
        <fullName evidence="11">Putative purine-cytosine permease</fullName>
    </submittedName>
</protein>
<dbReference type="AlphaFoldDB" id="A0A1Y2CPQ8"/>
<evidence type="ECO:0000256" key="7">
    <source>
        <dbReference type="ARBA" id="ARBA00023136"/>
    </source>
</evidence>
<evidence type="ECO:0000256" key="4">
    <source>
        <dbReference type="ARBA" id="ARBA00022553"/>
    </source>
</evidence>
<dbReference type="Pfam" id="PF02133">
    <property type="entry name" value="Transp_cyt_pur"/>
    <property type="match status" value="1"/>
</dbReference>
<comment type="similarity">
    <text evidence="2 8">Belongs to the purine-cytosine permease (2.A.39) family.</text>
</comment>
<dbReference type="EMBL" id="MCGR01000113">
    <property type="protein sequence ID" value="ORY48824.1"/>
    <property type="molecule type" value="Genomic_DNA"/>
</dbReference>
<gene>
    <name evidence="11" type="ORF">BCR35DRAFT_285058</name>
</gene>
<feature type="transmembrane region" description="Helical" evidence="10">
    <location>
        <begin position="493"/>
        <end position="513"/>
    </location>
</feature>
<dbReference type="InterPro" id="IPR026030">
    <property type="entry name" value="Pur-cyt_permease_Fcy2/21/22"/>
</dbReference>
<evidence type="ECO:0000256" key="1">
    <source>
        <dbReference type="ARBA" id="ARBA00004141"/>
    </source>
</evidence>
<evidence type="ECO:0000256" key="10">
    <source>
        <dbReference type="SAM" id="Phobius"/>
    </source>
</evidence>
<accession>A0A1Y2CPQ8</accession>
<dbReference type="PANTHER" id="PTHR31806">
    <property type="entry name" value="PURINE-CYTOSINE PERMEASE FCY2-RELATED"/>
    <property type="match status" value="1"/>
</dbReference>
<evidence type="ECO:0000313" key="11">
    <source>
        <dbReference type="EMBL" id="ORY48824.1"/>
    </source>
</evidence>
<dbReference type="GO" id="GO:0022857">
    <property type="term" value="F:transmembrane transporter activity"/>
    <property type="evidence" value="ECO:0007669"/>
    <property type="project" value="InterPro"/>
</dbReference>